<reference evidence="3" key="1">
    <citation type="journal article" date="2020" name="bioRxiv">
        <title>A rank-normalized archaeal taxonomy based on genome phylogeny resolves widespread incomplete and uneven classifications.</title>
        <authorList>
            <person name="Rinke C."/>
            <person name="Chuvochina M."/>
            <person name="Mussig A.J."/>
            <person name="Chaumeil P.-A."/>
            <person name="Waite D.W."/>
            <person name="Whitman W.B."/>
            <person name="Parks D.H."/>
            <person name="Hugenholtz P."/>
        </authorList>
    </citation>
    <scope>NUCLEOTIDE SEQUENCE [LARGE SCALE GENOMIC DNA]</scope>
</reference>
<feature type="compositionally biased region" description="Low complexity" evidence="1">
    <location>
        <begin position="479"/>
        <end position="489"/>
    </location>
</feature>
<dbReference type="PIRSF" id="PIRSF006425">
    <property type="entry name" value="UCP006425_WD40"/>
    <property type="match status" value="1"/>
</dbReference>
<dbReference type="InterPro" id="IPR014441">
    <property type="entry name" value="UCP006425_b-propeller"/>
</dbReference>
<evidence type="ECO:0000313" key="2">
    <source>
        <dbReference type="EMBL" id="HIH10130.1"/>
    </source>
</evidence>
<gene>
    <name evidence="2" type="ORF">HA254_05700</name>
</gene>
<evidence type="ECO:0000256" key="1">
    <source>
        <dbReference type="SAM" id="MobiDB-lite"/>
    </source>
</evidence>
<dbReference type="InterPro" id="IPR019198">
    <property type="entry name" value="Beta_propeller_containing"/>
</dbReference>
<organism evidence="2 3">
    <name type="scientific">Candidatus Iainarchaeum sp</name>
    <dbReference type="NCBI Taxonomy" id="3101447"/>
    <lineage>
        <taxon>Archaea</taxon>
        <taxon>Candidatus Iainarchaeota</taxon>
        <taxon>Candidatus Iainarchaeia</taxon>
        <taxon>Candidatus Iainarchaeales</taxon>
        <taxon>Candidatus Iainarchaeaceae</taxon>
        <taxon>Candidatus Iainarchaeum</taxon>
    </lineage>
</organism>
<name>A0A7J4IZ57_9ARCH</name>
<dbReference type="Pfam" id="PF09826">
    <property type="entry name" value="Beta_propel"/>
    <property type="match status" value="1"/>
</dbReference>
<accession>A0A7J4IZ57</accession>
<comment type="caution">
    <text evidence="2">The sequence shown here is derived from an EMBL/GenBank/DDBJ whole genome shotgun (WGS) entry which is preliminary data.</text>
</comment>
<proteinExistence type="predicted"/>
<evidence type="ECO:0008006" key="4">
    <source>
        <dbReference type="Google" id="ProtNLM"/>
    </source>
</evidence>
<evidence type="ECO:0000313" key="3">
    <source>
        <dbReference type="Proteomes" id="UP000565078"/>
    </source>
</evidence>
<sequence>MYAIAKNRLVIVDAYPAQGGRIVSETDLNGLSPQEMFIFSGKLLLFSSANGYGYYGYDAMPAVKMPARWGGGSVVQLYDITDKAAPKLGKEIEFTGNYLTSRLIDGKAVFVINSYPNYYYGYGAVQEADRGSGSGSSGASGAASGANSIIPLMREEGVEKPIAQPQDIGYIPPMPVQSFVTIAMIDLDSGIVEKETFAGSAQAVFASETNIYITSTAYLPPQIPVLREIDGAQKISRAIYGDYESTVVNKFNFSQGKISFIGQGSVPGQVLNQFSMDEYSGNFRIATTVNNYEFGGQQKNNLYVLGPDMNLLGKLEGLAPGERIYSARFMGKKAYLVTFKKVDPLFVIDVSDPSEPKVLGKLKIPGYSDYLHPIDENHIIGIGKDAVDSGYGDFAWYQGMKMAIFDVSDVSAPKELHKIIIGDRGTDSYALRDHRAFLYDAQRQLLVLPIELHEIPEGQKGQQDGIDAKTIQGSGAGSTGAEAAAPSTTISPQGISMPPAYGEPVFQGAFVYKVTLEKGFEELGRITHVGAQEELKRGYYFDYSYMVKRALYIEDVLYTLSDQMLRANMIPSLEGITSFRFAKEELPAGYIEPVYRAQ</sequence>
<feature type="region of interest" description="Disordered" evidence="1">
    <location>
        <begin position="458"/>
        <end position="489"/>
    </location>
</feature>
<dbReference type="EMBL" id="DUGC01000090">
    <property type="protein sequence ID" value="HIH10130.1"/>
    <property type="molecule type" value="Genomic_DNA"/>
</dbReference>
<dbReference type="Proteomes" id="UP000565078">
    <property type="component" value="Unassembled WGS sequence"/>
</dbReference>
<protein>
    <recommendedName>
        <fullName evidence="4">Beta-propeller domain-containing protein</fullName>
    </recommendedName>
</protein>
<dbReference type="AlphaFoldDB" id="A0A7J4IZ57"/>